<reference evidence="1 2" key="1">
    <citation type="submission" date="2020-11" db="EMBL/GenBank/DDBJ databases">
        <authorList>
            <person name="Wallbank WR R."/>
            <person name="Pardo Diaz C."/>
            <person name="Kozak K."/>
            <person name="Martin S."/>
            <person name="Jiggins C."/>
            <person name="Moest M."/>
            <person name="Warren A I."/>
            <person name="Generalovic N T."/>
            <person name="Byers J.R.P. K."/>
            <person name="Montejo-Kovacevich G."/>
            <person name="Yen C E."/>
        </authorList>
    </citation>
    <scope>NUCLEOTIDE SEQUENCE [LARGE SCALE GENOMIC DNA]</scope>
</reference>
<protein>
    <recommendedName>
        <fullName evidence="3">Acid phosphatase</fullName>
    </recommendedName>
</protein>
<dbReference type="InterPro" id="IPR029033">
    <property type="entry name" value="His_PPase_superfam"/>
</dbReference>
<dbReference type="AlphaFoldDB" id="A0A7R8UKV7"/>
<organism evidence="1 2">
    <name type="scientific">Hermetia illucens</name>
    <name type="common">Black soldier fly</name>
    <dbReference type="NCBI Taxonomy" id="343691"/>
    <lineage>
        <taxon>Eukaryota</taxon>
        <taxon>Metazoa</taxon>
        <taxon>Ecdysozoa</taxon>
        <taxon>Arthropoda</taxon>
        <taxon>Hexapoda</taxon>
        <taxon>Insecta</taxon>
        <taxon>Pterygota</taxon>
        <taxon>Neoptera</taxon>
        <taxon>Endopterygota</taxon>
        <taxon>Diptera</taxon>
        <taxon>Brachycera</taxon>
        <taxon>Stratiomyomorpha</taxon>
        <taxon>Stratiomyidae</taxon>
        <taxon>Hermetiinae</taxon>
        <taxon>Hermetia</taxon>
    </lineage>
</organism>
<keyword evidence="2" id="KW-1185">Reference proteome</keyword>
<proteinExistence type="predicted"/>
<sequence>MTIVERTNLDNQEIMDFMGPKFYLFSYISEHMGMRITLLHDIVRLVDTLQQESKVGLQIPSWALDLYNDTLIPLDLLSHHLTYQTKLSYVRAGSLLNEIMKYLDNFSKPSTNKRRISIMSGHDLTVGSIAYLLGFNSQIPLLVDFACTLAIELYESPQLGDDYEIKFLFFRNHADDNPIQIRIPECSSPCSIKTFRKIAESKVVDDYDRVCNNYHENDVHFVNL</sequence>
<dbReference type="GO" id="GO:0016791">
    <property type="term" value="F:phosphatase activity"/>
    <property type="evidence" value="ECO:0007669"/>
    <property type="project" value="UniProtKB-ARBA"/>
</dbReference>
<gene>
    <name evidence="1" type="ORF">HERILL_LOCUS5551</name>
</gene>
<dbReference type="Gene3D" id="3.40.50.1240">
    <property type="entry name" value="Phosphoglycerate mutase-like"/>
    <property type="match status" value="1"/>
</dbReference>
<accession>A0A7R8UKV7</accession>
<dbReference type="SUPFAM" id="SSF53254">
    <property type="entry name" value="Phosphoglycerate mutase-like"/>
    <property type="match status" value="1"/>
</dbReference>
<evidence type="ECO:0000313" key="2">
    <source>
        <dbReference type="Proteomes" id="UP000594454"/>
    </source>
</evidence>
<dbReference type="OrthoDB" id="10257284at2759"/>
<dbReference type="InParanoid" id="A0A7R8UKV7"/>
<evidence type="ECO:0000313" key="1">
    <source>
        <dbReference type="EMBL" id="CAD7082523.1"/>
    </source>
</evidence>
<dbReference type="Proteomes" id="UP000594454">
    <property type="component" value="Chromosome 2"/>
</dbReference>
<name>A0A7R8UKV7_HERIL</name>
<evidence type="ECO:0008006" key="3">
    <source>
        <dbReference type="Google" id="ProtNLM"/>
    </source>
</evidence>
<dbReference type="EMBL" id="LR899010">
    <property type="protein sequence ID" value="CAD7082523.1"/>
    <property type="molecule type" value="Genomic_DNA"/>
</dbReference>